<keyword evidence="4" id="KW-1185">Reference proteome</keyword>
<name>A0A6S7A4Z0_9BURK</name>
<evidence type="ECO:0000256" key="1">
    <source>
        <dbReference type="SAM" id="MobiDB-lite"/>
    </source>
</evidence>
<evidence type="ECO:0000313" key="3">
    <source>
        <dbReference type="EMBL" id="CAB3701730.1"/>
    </source>
</evidence>
<dbReference type="Proteomes" id="UP000494269">
    <property type="component" value="Unassembled WGS sequence"/>
</dbReference>
<dbReference type="EMBL" id="CADIJQ010000003">
    <property type="protein sequence ID" value="CAB3701730.1"/>
    <property type="molecule type" value="Genomic_DNA"/>
</dbReference>
<organism evidence="3 4">
    <name type="scientific">Achromobacter kerstersii</name>
    <dbReference type="NCBI Taxonomy" id="1353890"/>
    <lineage>
        <taxon>Bacteria</taxon>
        <taxon>Pseudomonadati</taxon>
        <taxon>Pseudomonadota</taxon>
        <taxon>Betaproteobacteria</taxon>
        <taxon>Burkholderiales</taxon>
        <taxon>Alcaligenaceae</taxon>
        <taxon>Achromobacter</taxon>
    </lineage>
</organism>
<sequence length="60" mass="6306">MPPAAPASHLPPTLQLPSDPMTSNTPFRFRSVATFLSLAAVGIASGLLAGKLYLLWQTLA</sequence>
<protein>
    <submittedName>
        <fullName evidence="3">Uncharacterized protein</fullName>
    </submittedName>
</protein>
<gene>
    <name evidence="3" type="ORF">LMG3441_02603</name>
</gene>
<feature type="transmembrane region" description="Helical" evidence="2">
    <location>
        <begin position="32"/>
        <end position="56"/>
    </location>
</feature>
<keyword evidence="2" id="KW-1133">Transmembrane helix</keyword>
<dbReference type="AlphaFoldDB" id="A0A6S7A4Z0"/>
<keyword evidence="2" id="KW-0812">Transmembrane</keyword>
<evidence type="ECO:0000313" key="4">
    <source>
        <dbReference type="Proteomes" id="UP000494269"/>
    </source>
</evidence>
<proteinExistence type="predicted"/>
<feature type="region of interest" description="Disordered" evidence="1">
    <location>
        <begin position="1"/>
        <end position="22"/>
    </location>
</feature>
<reference evidence="3 4" key="1">
    <citation type="submission" date="2020-04" db="EMBL/GenBank/DDBJ databases">
        <authorList>
            <person name="De Canck E."/>
        </authorList>
    </citation>
    <scope>NUCLEOTIDE SEQUENCE [LARGE SCALE GENOMIC DNA]</scope>
    <source>
        <strain evidence="3 4">LMG 3441</strain>
    </source>
</reference>
<accession>A0A6S7A4Z0</accession>
<keyword evidence="2" id="KW-0472">Membrane</keyword>
<evidence type="ECO:0000256" key="2">
    <source>
        <dbReference type="SAM" id="Phobius"/>
    </source>
</evidence>